<dbReference type="EMBL" id="JAYKXN010000008">
    <property type="protein sequence ID" value="KAK7265328.1"/>
    <property type="molecule type" value="Genomic_DNA"/>
</dbReference>
<dbReference type="Proteomes" id="UP001359559">
    <property type="component" value="Unassembled WGS sequence"/>
</dbReference>
<organism evidence="1 2">
    <name type="scientific">Clitoria ternatea</name>
    <name type="common">Butterfly pea</name>
    <dbReference type="NCBI Taxonomy" id="43366"/>
    <lineage>
        <taxon>Eukaryota</taxon>
        <taxon>Viridiplantae</taxon>
        <taxon>Streptophyta</taxon>
        <taxon>Embryophyta</taxon>
        <taxon>Tracheophyta</taxon>
        <taxon>Spermatophyta</taxon>
        <taxon>Magnoliopsida</taxon>
        <taxon>eudicotyledons</taxon>
        <taxon>Gunneridae</taxon>
        <taxon>Pentapetalae</taxon>
        <taxon>rosids</taxon>
        <taxon>fabids</taxon>
        <taxon>Fabales</taxon>
        <taxon>Fabaceae</taxon>
        <taxon>Papilionoideae</taxon>
        <taxon>50 kb inversion clade</taxon>
        <taxon>NPAAA clade</taxon>
        <taxon>indigoferoid/millettioid clade</taxon>
        <taxon>Phaseoleae</taxon>
        <taxon>Clitoria</taxon>
    </lineage>
</organism>
<name>A0AAN9I2S8_CLITE</name>
<evidence type="ECO:0000313" key="2">
    <source>
        <dbReference type="Proteomes" id="UP001359559"/>
    </source>
</evidence>
<proteinExistence type="predicted"/>
<reference evidence="1 2" key="1">
    <citation type="submission" date="2024-01" db="EMBL/GenBank/DDBJ databases">
        <title>The genomes of 5 underutilized Papilionoideae crops provide insights into root nodulation and disease resistance.</title>
        <authorList>
            <person name="Yuan L."/>
        </authorList>
    </citation>
    <scope>NUCLEOTIDE SEQUENCE [LARGE SCALE GENOMIC DNA]</scope>
    <source>
        <strain evidence="1">LY-2023</strain>
        <tissue evidence="1">Leaf</tissue>
    </source>
</reference>
<keyword evidence="2" id="KW-1185">Reference proteome</keyword>
<evidence type="ECO:0000313" key="1">
    <source>
        <dbReference type="EMBL" id="KAK7265328.1"/>
    </source>
</evidence>
<dbReference type="AlphaFoldDB" id="A0AAN9I2S8"/>
<dbReference type="PANTHER" id="PTHR36811:SF2">
    <property type="entry name" value="OS08G0444440 PROTEIN"/>
    <property type="match status" value="1"/>
</dbReference>
<sequence>MENRARLRVVKKKKKPNKERKLFLKKVLDYLNSDTYMYAPLVSPLPSDFPSPNAFPSSTKVVELKKPVKESKWSREQVADFLKSDVYMYDPLLNLPHSPPQEPLQDCGMIRMDDSSRNLAMNVNQPTDHLGNANQRSENHLPQTDISDKQTWGHLETVKHTVYQSCRSTSAPRIVTLKSHLSARS</sequence>
<dbReference type="PANTHER" id="PTHR36811">
    <property type="entry name" value="OS08G0444440 PROTEIN"/>
    <property type="match status" value="1"/>
</dbReference>
<gene>
    <name evidence="1" type="ORF">RJT34_32947</name>
</gene>
<comment type="caution">
    <text evidence="1">The sequence shown here is derived from an EMBL/GenBank/DDBJ whole genome shotgun (WGS) entry which is preliminary data.</text>
</comment>
<protein>
    <submittedName>
        <fullName evidence="1">Uncharacterized protein</fullName>
    </submittedName>
</protein>
<accession>A0AAN9I2S8</accession>